<organism evidence="3 4">
    <name type="scientific">Methanococcus voltae</name>
    <dbReference type="NCBI Taxonomy" id="2188"/>
    <lineage>
        <taxon>Archaea</taxon>
        <taxon>Methanobacteriati</taxon>
        <taxon>Methanobacteriota</taxon>
        <taxon>Methanomada group</taxon>
        <taxon>Methanococci</taxon>
        <taxon>Methanococcales</taxon>
        <taxon>Methanococcaceae</taxon>
        <taxon>Methanococcus</taxon>
    </lineage>
</organism>
<dbReference type="SUPFAM" id="SSF51717">
    <property type="entry name" value="Dihydropteroate synthetase-like"/>
    <property type="match status" value="1"/>
</dbReference>
<dbReference type="Gene3D" id="3.20.20.20">
    <property type="entry name" value="Dihydropteroate synthase-like"/>
    <property type="match status" value="1"/>
</dbReference>
<evidence type="ECO:0000313" key="3">
    <source>
        <dbReference type="EMBL" id="MBP2200825.1"/>
    </source>
</evidence>
<dbReference type="PROSITE" id="PS50972">
    <property type="entry name" value="PTERIN_BINDING"/>
    <property type="match status" value="1"/>
</dbReference>
<feature type="domain" description="Pterin-binding" evidence="2">
    <location>
        <begin position="174"/>
        <end position="421"/>
    </location>
</feature>
<protein>
    <submittedName>
        <fullName evidence="3">Dihydropteroate synthase-like protein</fullName>
    </submittedName>
</protein>
<dbReference type="AlphaFoldDB" id="A0A8J7RZT3"/>
<dbReference type="InterPro" id="IPR025595">
    <property type="entry name" value="PterinBD-DUF4346"/>
</dbReference>
<keyword evidence="1" id="KW-0694">RNA-binding</keyword>
<dbReference type="GO" id="GO:0042558">
    <property type="term" value="P:pteridine-containing compound metabolic process"/>
    <property type="evidence" value="ECO:0007669"/>
    <property type="project" value="InterPro"/>
</dbReference>
<accession>A0A8J7RZT3</accession>
<dbReference type="Pfam" id="PF00809">
    <property type="entry name" value="Pterin_bind"/>
    <property type="match status" value="1"/>
</dbReference>
<dbReference type="InterPro" id="IPR011005">
    <property type="entry name" value="Dihydropteroate_synth-like_sf"/>
</dbReference>
<dbReference type="PROSITE" id="PS50889">
    <property type="entry name" value="S4"/>
    <property type="match status" value="1"/>
</dbReference>
<dbReference type="InterPro" id="IPR005236">
    <property type="entry name" value="Dihydropt_synth"/>
</dbReference>
<comment type="caution">
    <text evidence="3">The sequence shown here is derived from an EMBL/GenBank/DDBJ whole genome shotgun (WGS) entry which is preliminary data.</text>
</comment>
<name>A0A8J7RZT3_METVO</name>
<dbReference type="EMBL" id="JAGGMV010000001">
    <property type="protein sequence ID" value="MBP2200825.1"/>
    <property type="molecule type" value="Genomic_DNA"/>
</dbReference>
<dbReference type="Proteomes" id="UP000740329">
    <property type="component" value="Unassembled WGS sequence"/>
</dbReference>
<gene>
    <name evidence="3" type="ORF">J3E07_000223</name>
</gene>
<dbReference type="RefSeq" id="WP_209590197.1">
    <property type="nucleotide sequence ID" value="NZ_JAGGMV010000001.1"/>
</dbReference>
<sequence length="596" mass="67760">MKETSKILIITGKQAYERVNKAVLNYKNIDVYQTNISIAAFLTPNLILKAISDYSTELNISEKKLSTIYDFILVTGLIRHDLKIIEDNIGIKCYKSTREASDIPLLIKNLENISLSTIDYADDQIAQYIIKEAEKELQKAEELPLYDIYDNENHEYAHEMATNCSLNSKNNLSNIKIGNLKIGDKYPMRVLGEIVHTPWLSDKELENKINYYIDSGADMIDLGMVSNEDNSKDLQRIISIARDLTDKPISVDTLNTKELIEAIKLDVDMILSVDAGNSDDLIPYLSNSNTASVVLPTNYKTNEVPHKVADKVTKLKENVEKLLSNDLKVVADPILEPINNLGCNFTDSIVACKLFKEKYKLPMFFGIGNVTELFDVDSNGVNATLCAIGQEVGGNILFTPEASDKCKYSIKELKIASKITFLAKLKNSLPKDLGYTLINYKDKKNDEEIYNKSEEVKLLNKINKCDDKLNNKINNKINGKINNKLEYNLSENDIIIAKENEKQVLDKGSFKIKLDRENSNIIAIYYVYGQPMKILKGKNPKEIYETAFRLNMVTKMDHAAYFGKELEKAEIALKIGKKYNQDFDLYYNDFWNLNLK</sequence>
<evidence type="ECO:0000313" key="4">
    <source>
        <dbReference type="Proteomes" id="UP000740329"/>
    </source>
</evidence>
<dbReference type="InterPro" id="IPR000489">
    <property type="entry name" value="Pterin-binding_dom"/>
</dbReference>
<reference evidence="3" key="1">
    <citation type="submission" date="2021-03" db="EMBL/GenBank/DDBJ databases">
        <title>Genomic Encyclopedia of Type Strains, Phase IV (KMG-V): Genome sequencing to study the core and pangenomes of soil and plant-associated prokaryotes.</title>
        <authorList>
            <person name="Whitman W."/>
        </authorList>
    </citation>
    <scope>NUCLEOTIDE SEQUENCE</scope>
    <source>
        <strain evidence="3">C4</strain>
    </source>
</reference>
<dbReference type="Pfam" id="PF14251">
    <property type="entry name" value="PterinBD-DUF4346"/>
    <property type="match status" value="1"/>
</dbReference>
<dbReference type="GO" id="GO:0003723">
    <property type="term" value="F:RNA binding"/>
    <property type="evidence" value="ECO:0007669"/>
    <property type="project" value="UniProtKB-KW"/>
</dbReference>
<evidence type="ECO:0000256" key="1">
    <source>
        <dbReference type="PROSITE-ProRule" id="PRU00182"/>
    </source>
</evidence>
<dbReference type="NCBIfam" id="TIGR00284">
    <property type="entry name" value="dihydropteroate synthase-like protein"/>
    <property type="match status" value="1"/>
</dbReference>
<proteinExistence type="predicted"/>
<evidence type="ECO:0000259" key="2">
    <source>
        <dbReference type="PROSITE" id="PS50972"/>
    </source>
</evidence>